<dbReference type="RefSeq" id="WP_212813556.1">
    <property type="nucleotide sequence ID" value="NZ_AP024329.1"/>
</dbReference>
<sequence length="93" mass="10656">MIQGKRIKLTPKARDDLKDIFSYGVSHYGEVAADAYIDRIFTALDMLKHHEIGQRRAEVGENMFSLVAAEHLLFSDQNTKIFWLSECCIIHGM</sequence>
<evidence type="ECO:0000313" key="2">
    <source>
        <dbReference type="EMBL" id="BCQ32862.1"/>
    </source>
</evidence>
<protein>
    <recommendedName>
        <fullName evidence="4">Toxin ParE1/3/4</fullName>
    </recommendedName>
</protein>
<accession>A0ABM7MUN7</accession>
<reference evidence="2 3" key="1">
    <citation type="submission" date="2021-01" db="EMBL/GenBank/DDBJ databases">
        <title>Complete genome sequence of Erwinia rhapontici MAFF 311153.</title>
        <authorList>
            <person name="Morohoshi T."/>
            <person name="Someya N."/>
        </authorList>
    </citation>
    <scope>NUCLEOTIDE SEQUENCE [LARGE SCALE GENOMIC DNA]</scope>
    <source>
        <strain evidence="2 3">MAFF 311153</strain>
    </source>
</reference>
<proteinExistence type="predicted"/>
<keyword evidence="1" id="KW-1277">Toxin-antitoxin system</keyword>
<dbReference type="Pfam" id="PF05016">
    <property type="entry name" value="ParE_toxin"/>
    <property type="match status" value="1"/>
</dbReference>
<organism evidence="2 3">
    <name type="scientific">Erwinia rhapontici</name>
    <name type="common">Pectobacterium rhapontici</name>
    <dbReference type="NCBI Taxonomy" id="55212"/>
    <lineage>
        <taxon>Bacteria</taxon>
        <taxon>Pseudomonadati</taxon>
        <taxon>Pseudomonadota</taxon>
        <taxon>Gammaproteobacteria</taxon>
        <taxon>Enterobacterales</taxon>
        <taxon>Erwiniaceae</taxon>
        <taxon>Erwinia</taxon>
    </lineage>
</organism>
<keyword evidence="3" id="KW-1185">Reference proteome</keyword>
<dbReference type="InterPro" id="IPR035093">
    <property type="entry name" value="RelE/ParE_toxin_dom_sf"/>
</dbReference>
<dbReference type="InterPro" id="IPR007712">
    <property type="entry name" value="RelE/ParE_toxin"/>
</dbReference>
<gene>
    <name evidence="2" type="ORF">ERHA53_02050</name>
</gene>
<evidence type="ECO:0000256" key="1">
    <source>
        <dbReference type="ARBA" id="ARBA00022649"/>
    </source>
</evidence>
<dbReference type="Proteomes" id="UP000677515">
    <property type="component" value="Chromosome"/>
</dbReference>
<dbReference type="Gene3D" id="3.30.2310.20">
    <property type="entry name" value="RelE-like"/>
    <property type="match status" value="1"/>
</dbReference>
<name>A0ABM7MUN7_ERWRD</name>
<evidence type="ECO:0008006" key="4">
    <source>
        <dbReference type="Google" id="ProtNLM"/>
    </source>
</evidence>
<evidence type="ECO:0000313" key="3">
    <source>
        <dbReference type="Proteomes" id="UP000677515"/>
    </source>
</evidence>
<dbReference type="EMBL" id="AP024329">
    <property type="protein sequence ID" value="BCQ32862.1"/>
    <property type="molecule type" value="Genomic_DNA"/>
</dbReference>